<feature type="binding site" evidence="6">
    <location>
        <position position="156"/>
    </location>
    <ligand>
        <name>S-adenosyl-L-methionine</name>
        <dbReference type="ChEBI" id="CHEBI:59789"/>
    </ligand>
</feature>
<dbReference type="InterPro" id="IPR050078">
    <property type="entry name" value="Ribosomal_L11_MeTrfase_PrmA"/>
</dbReference>
<dbReference type="HAMAP" id="MF_00735">
    <property type="entry name" value="Methyltr_PrmA"/>
    <property type="match status" value="1"/>
</dbReference>
<reference evidence="8 10" key="2">
    <citation type="submission" date="2018-08" db="EMBL/GenBank/DDBJ databases">
        <title>A genome reference for cultivated species of the human gut microbiota.</title>
        <authorList>
            <person name="Zou Y."/>
            <person name="Xue W."/>
            <person name="Luo G."/>
        </authorList>
    </citation>
    <scope>NUCLEOTIDE SEQUENCE [LARGE SCALE GENOMIC DNA]</scope>
    <source>
        <strain evidence="8 10">TF05-12AC</strain>
    </source>
</reference>
<proteinExistence type="inferred from homology"/>
<evidence type="ECO:0000256" key="4">
    <source>
        <dbReference type="ARBA" id="ARBA00022679"/>
    </source>
</evidence>
<evidence type="ECO:0000256" key="3">
    <source>
        <dbReference type="ARBA" id="ARBA00022603"/>
    </source>
</evidence>
<keyword evidence="7" id="KW-0687">Ribonucleoprotein</keyword>
<evidence type="ECO:0000313" key="9">
    <source>
        <dbReference type="Proteomes" id="UP000095765"/>
    </source>
</evidence>
<dbReference type="RefSeq" id="WP_006874219.1">
    <property type="nucleotide sequence ID" value="NZ_CAJFJR010000017.1"/>
</dbReference>
<accession>A0A174QD49</accession>
<dbReference type="AlphaFoldDB" id="A0A174QD49"/>
<dbReference type="InterPro" id="IPR029063">
    <property type="entry name" value="SAM-dependent_MTases_sf"/>
</dbReference>
<gene>
    <name evidence="6 7" type="primary">prmA</name>
    <name evidence="8" type="ORF">DXC40_10375</name>
    <name evidence="7" type="ORF">ERS852551_01580</name>
</gene>
<evidence type="ECO:0000313" key="7">
    <source>
        <dbReference type="EMBL" id="CUP68059.1"/>
    </source>
</evidence>
<dbReference type="Pfam" id="PF06325">
    <property type="entry name" value="PrmA"/>
    <property type="match status" value="1"/>
</dbReference>
<evidence type="ECO:0000256" key="5">
    <source>
        <dbReference type="ARBA" id="ARBA00022691"/>
    </source>
</evidence>
<dbReference type="GO" id="GO:0032259">
    <property type="term" value="P:methylation"/>
    <property type="evidence" value="ECO:0007669"/>
    <property type="project" value="UniProtKB-KW"/>
</dbReference>
<keyword evidence="3 6" id="KW-0489">Methyltransferase</keyword>
<feature type="binding site" evidence="6">
    <location>
        <position position="177"/>
    </location>
    <ligand>
        <name>S-adenosyl-L-methionine</name>
        <dbReference type="ChEBI" id="CHEBI:59789"/>
    </ligand>
</feature>
<keyword evidence="7" id="KW-0689">Ribosomal protein</keyword>
<dbReference type="InterPro" id="IPR004498">
    <property type="entry name" value="Ribosomal_PrmA_MeTrfase"/>
</dbReference>
<dbReference type="CDD" id="cd02440">
    <property type="entry name" value="AdoMet_MTases"/>
    <property type="match status" value="1"/>
</dbReference>
<evidence type="ECO:0000256" key="2">
    <source>
        <dbReference type="ARBA" id="ARBA00022490"/>
    </source>
</evidence>
<feature type="binding site" evidence="6">
    <location>
        <position position="242"/>
    </location>
    <ligand>
        <name>S-adenosyl-L-methionine</name>
        <dbReference type="ChEBI" id="CHEBI:59789"/>
    </ligand>
</feature>
<keyword evidence="5 6" id="KW-0949">S-adenosyl-L-methionine</keyword>
<dbReference type="Gene3D" id="3.40.50.150">
    <property type="entry name" value="Vaccinia Virus protein VP39"/>
    <property type="match status" value="1"/>
</dbReference>
<dbReference type="SUPFAM" id="SSF53335">
    <property type="entry name" value="S-adenosyl-L-methionine-dependent methyltransferases"/>
    <property type="match status" value="1"/>
</dbReference>
<feature type="binding site" evidence="6">
    <location>
        <position position="199"/>
    </location>
    <ligand>
        <name>S-adenosyl-L-methionine</name>
        <dbReference type="ChEBI" id="CHEBI:59789"/>
    </ligand>
</feature>
<sequence length="306" mass="33158">MQYSEIRIRVRTQDVDTAGAIAGLVVPYGFYIEDYSDIEELAPQIAHIDLIEQELLERDRTHAVIHLYISPDENPAEAVSFLRERFDAAGISYTVQTDLVDEEDWATAWKKYYFPTKIGERLVICPSWESYAPAPGETVLTMDPGMAFGTGTHETTRLCIQLLEEAVTPGMDLLDIGTGSGILAIAALLFGARAAVGVDIDEVAVRVARENAKANGVGGRARFIAGDLAAKVDGVFPVVTANIVADVIIRLIPDLGRFLTEGGAFIASGIIDARERDVTSALEAAGYRVEKRCESGGWVALLARQA</sequence>
<dbReference type="GO" id="GO:0005737">
    <property type="term" value="C:cytoplasm"/>
    <property type="evidence" value="ECO:0007669"/>
    <property type="project" value="UniProtKB-SubCell"/>
</dbReference>
<comment type="similarity">
    <text evidence="1 6">Belongs to the methyltransferase superfamily. PrmA family.</text>
</comment>
<keyword evidence="4 6" id="KW-0808">Transferase</keyword>
<comment type="catalytic activity">
    <reaction evidence="6">
        <text>L-lysyl-[protein] + 3 S-adenosyl-L-methionine = N(6),N(6),N(6)-trimethyl-L-lysyl-[protein] + 3 S-adenosyl-L-homocysteine + 3 H(+)</text>
        <dbReference type="Rhea" id="RHEA:54192"/>
        <dbReference type="Rhea" id="RHEA-COMP:9752"/>
        <dbReference type="Rhea" id="RHEA-COMP:13826"/>
        <dbReference type="ChEBI" id="CHEBI:15378"/>
        <dbReference type="ChEBI" id="CHEBI:29969"/>
        <dbReference type="ChEBI" id="CHEBI:57856"/>
        <dbReference type="ChEBI" id="CHEBI:59789"/>
        <dbReference type="ChEBI" id="CHEBI:61961"/>
    </reaction>
</comment>
<dbReference type="PANTHER" id="PTHR43648">
    <property type="entry name" value="ELECTRON TRANSFER FLAVOPROTEIN BETA SUBUNIT LYSINE METHYLTRANSFERASE"/>
    <property type="match status" value="1"/>
</dbReference>
<evidence type="ECO:0000313" key="10">
    <source>
        <dbReference type="Proteomes" id="UP000260828"/>
    </source>
</evidence>
<dbReference type="EC" id="2.1.1.-" evidence="6"/>
<dbReference type="GO" id="GO:0005840">
    <property type="term" value="C:ribosome"/>
    <property type="evidence" value="ECO:0007669"/>
    <property type="project" value="UniProtKB-KW"/>
</dbReference>
<organism evidence="7 9">
    <name type="scientific">Anaerotruncus colihominis</name>
    <dbReference type="NCBI Taxonomy" id="169435"/>
    <lineage>
        <taxon>Bacteria</taxon>
        <taxon>Bacillati</taxon>
        <taxon>Bacillota</taxon>
        <taxon>Clostridia</taxon>
        <taxon>Eubacteriales</taxon>
        <taxon>Oscillospiraceae</taxon>
        <taxon>Anaerotruncus</taxon>
    </lineage>
</organism>
<dbReference type="EMBL" id="CZBE01000009">
    <property type="protein sequence ID" value="CUP68059.1"/>
    <property type="molecule type" value="Genomic_DNA"/>
</dbReference>
<keyword evidence="2 6" id="KW-0963">Cytoplasm</keyword>
<dbReference type="Proteomes" id="UP000260828">
    <property type="component" value="Unassembled WGS sequence"/>
</dbReference>
<dbReference type="PIRSF" id="PIRSF000401">
    <property type="entry name" value="RPL11_MTase"/>
    <property type="match status" value="1"/>
</dbReference>
<dbReference type="OrthoDB" id="9785995at2"/>
<dbReference type="NCBIfam" id="TIGR00406">
    <property type="entry name" value="prmA"/>
    <property type="match status" value="1"/>
</dbReference>
<protein>
    <recommendedName>
        <fullName evidence="6">Ribosomal protein L11 methyltransferase</fullName>
        <shortName evidence="6">L11 Mtase</shortName>
        <ecNumber evidence="6">2.1.1.-</ecNumber>
    </recommendedName>
</protein>
<name>A0A174QD49_9FIRM</name>
<comment type="function">
    <text evidence="6">Methylates ribosomal protein L11.</text>
</comment>
<evidence type="ECO:0000256" key="6">
    <source>
        <dbReference type="HAMAP-Rule" id="MF_00735"/>
    </source>
</evidence>
<dbReference type="GeneID" id="72462612"/>
<evidence type="ECO:0000313" key="8">
    <source>
        <dbReference type="EMBL" id="RGE67215.1"/>
    </source>
</evidence>
<dbReference type="EMBL" id="QVME01000005">
    <property type="protein sequence ID" value="RGE67215.1"/>
    <property type="molecule type" value="Genomic_DNA"/>
</dbReference>
<comment type="subcellular location">
    <subcellularLocation>
        <location evidence="6">Cytoplasm</location>
    </subcellularLocation>
</comment>
<evidence type="ECO:0000256" key="1">
    <source>
        <dbReference type="ARBA" id="ARBA00009741"/>
    </source>
</evidence>
<dbReference type="GO" id="GO:0008276">
    <property type="term" value="F:protein methyltransferase activity"/>
    <property type="evidence" value="ECO:0007669"/>
    <property type="project" value="UniProtKB-UniRule"/>
</dbReference>
<dbReference type="Proteomes" id="UP000095765">
    <property type="component" value="Unassembled WGS sequence"/>
</dbReference>
<reference evidence="7 9" key="1">
    <citation type="submission" date="2015-09" db="EMBL/GenBank/DDBJ databases">
        <authorList>
            <consortium name="Pathogen Informatics"/>
        </authorList>
    </citation>
    <scope>NUCLEOTIDE SEQUENCE [LARGE SCALE GENOMIC DNA]</scope>
    <source>
        <strain evidence="7 9">2789STDY5834939</strain>
    </source>
</reference>
<dbReference type="PANTHER" id="PTHR43648:SF1">
    <property type="entry name" value="ELECTRON TRANSFER FLAVOPROTEIN BETA SUBUNIT LYSINE METHYLTRANSFERASE"/>
    <property type="match status" value="1"/>
</dbReference>